<keyword evidence="6" id="KW-0931">ER-Golgi transport</keyword>
<comment type="function">
    <text evidence="6">Required for vesicle-mediated transport. Catalyzes the fusion of transport vesicles within the Golgi cisternae. Is also required for transport from the endoplasmic reticulum to the Golgi stack. Seems to function as a fusion protein required for the delivery of cargo proteins to all compartments of the Golgi stack independent of vesicle origin.</text>
</comment>
<dbReference type="InterPro" id="IPR039812">
    <property type="entry name" value="Vesicle-fus_ATPase"/>
</dbReference>
<name>A0AAW1PUV0_9CHLO</name>
<evidence type="ECO:0000256" key="2">
    <source>
        <dbReference type="ARBA" id="ARBA00022448"/>
    </source>
</evidence>
<dbReference type="Proteomes" id="UP001465755">
    <property type="component" value="Unassembled WGS sequence"/>
</dbReference>
<dbReference type="PANTHER" id="PTHR23078">
    <property type="entry name" value="VESICULAR-FUSION PROTEIN NSF"/>
    <property type="match status" value="1"/>
</dbReference>
<dbReference type="Gene3D" id="2.40.40.20">
    <property type="match status" value="1"/>
</dbReference>
<dbReference type="InterPro" id="IPR041569">
    <property type="entry name" value="AAA_lid_3"/>
</dbReference>
<dbReference type="EMBL" id="JALJOQ010000009">
    <property type="protein sequence ID" value="KAK9812135.1"/>
    <property type="molecule type" value="Genomic_DNA"/>
</dbReference>
<dbReference type="SUPFAM" id="SSF54585">
    <property type="entry name" value="Cdc48 domain 2-like"/>
    <property type="match status" value="1"/>
</dbReference>
<dbReference type="GO" id="GO:0006891">
    <property type="term" value="P:intra-Golgi vesicle-mediated transport"/>
    <property type="evidence" value="ECO:0007669"/>
    <property type="project" value="TreeGrafter"/>
</dbReference>
<evidence type="ECO:0000256" key="3">
    <source>
        <dbReference type="ARBA" id="ARBA00022741"/>
    </source>
</evidence>
<dbReference type="GO" id="GO:0035494">
    <property type="term" value="P:SNARE complex disassembly"/>
    <property type="evidence" value="ECO:0007669"/>
    <property type="project" value="InterPro"/>
</dbReference>
<dbReference type="InterPro" id="IPR009010">
    <property type="entry name" value="Asp_de-COase-like_dom_sf"/>
</dbReference>
<keyword evidence="6" id="KW-0460">Magnesium</keyword>
<keyword evidence="6" id="KW-0963">Cytoplasm</keyword>
<dbReference type="Pfam" id="PF17862">
    <property type="entry name" value="AAA_lid_3"/>
    <property type="match status" value="1"/>
</dbReference>
<dbReference type="InterPro" id="IPR027417">
    <property type="entry name" value="P-loop_NTPase"/>
</dbReference>
<dbReference type="Gene3D" id="1.10.8.60">
    <property type="match status" value="1"/>
</dbReference>
<dbReference type="InterPro" id="IPR003593">
    <property type="entry name" value="AAA+_ATPase"/>
</dbReference>
<evidence type="ECO:0000256" key="5">
    <source>
        <dbReference type="ARBA" id="ARBA00022927"/>
    </source>
</evidence>
<keyword evidence="4 6" id="KW-0067">ATP-binding</keyword>
<keyword evidence="3 6" id="KW-0547">Nucleotide-binding</keyword>
<reference evidence="8 9" key="1">
    <citation type="journal article" date="2024" name="Nat. Commun.">
        <title>Phylogenomics reveals the evolutionary origins of lichenization in chlorophyte algae.</title>
        <authorList>
            <person name="Puginier C."/>
            <person name="Libourel C."/>
            <person name="Otte J."/>
            <person name="Skaloud P."/>
            <person name="Haon M."/>
            <person name="Grisel S."/>
            <person name="Petersen M."/>
            <person name="Berrin J.G."/>
            <person name="Delaux P.M."/>
            <person name="Dal Grande F."/>
            <person name="Keller J."/>
        </authorList>
    </citation>
    <scope>NUCLEOTIDE SEQUENCE [LARGE SCALE GENOMIC DNA]</scope>
    <source>
        <strain evidence="8 9">SAG 2036</strain>
    </source>
</reference>
<dbReference type="GO" id="GO:0005524">
    <property type="term" value="F:ATP binding"/>
    <property type="evidence" value="ECO:0007669"/>
    <property type="project" value="UniProtKB-UniRule"/>
</dbReference>
<dbReference type="InterPro" id="IPR003960">
    <property type="entry name" value="ATPase_AAA_CS"/>
</dbReference>
<accession>A0AAW1PUV0</accession>
<dbReference type="Gene3D" id="3.40.50.300">
    <property type="entry name" value="P-loop containing nucleotide triphosphate hydrolases"/>
    <property type="match status" value="2"/>
</dbReference>
<comment type="similarity">
    <text evidence="1 6">Belongs to the AAA ATPase family.</text>
</comment>
<protein>
    <recommendedName>
        <fullName evidence="6">Vesicle-fusing ATPase</fullName>
        <ecNumber evidence="6">3.6.4.6</ecNumber>
    </recommendedName>
</protein>
<sequence>MAAAAYQLAVGNAPAKELAVTNEVYVCPQDDVARCHEVEFSGFVFTSRPHAGMPPHSIGMNQIQRKVAKVSVGDVVAVQPFVAPANFNIVLLHVQISYTAKAAKMASTIEAVGLSGWLGKRFGGQVLTETQTVVYEYEGTNMCFVVTGVTVLDKMNGQVQTSRGRLTPDTAFVFDAMQGSNITITGQRNIAPPQLFKGKFDFNKLGIGGLDAQFDTIFRRAFQSRVVPPSIVERSGMKHVKGLLLHGPPGTGKTLIARQIGKMLNGREPKVVNGPEILNKYVGASEENVRKLFADAEADQLARGENSDLHVIIFDEIDAICKSRGSVSSGTGVNDSVVNQLLTKIDGVDALNNILLIGMTNRKDMLDEALLRPGRLELQVEIGLPDQAGRLQIFKIHMNHMQSNSFVAPDVDLIALSERTKNFSGAEIEGLIRNTWSFALDRQVDRSNLSMPIDEDNLKVTMADFLLALQEVKPAFGAVTETLNSYRLHGITDWGPSFQHLSAKCRLLVEQVRTSVHTPILTLLLSGQPGVGKTALAATLGIDSDFPFVKVVSADNMVGYSESAKVNAIVKVFEDAYKSLLSIVVLDDIERLLEFVAIGPRFSNVILQTLLVLLKKQPPEGRRLLVVGTTSNAGFMEDLGLGHVFTDSARVPCLKEADIRSVLVQRKAFSPAEVDMAVAGLIDSEIPIKRLLMLVERARQGVPPGSTIPFPNWSSVIQNTLS</sequence>
<evidence type="ECO:0000313" key="8">
    <source>
        <dbReference type="EMBL" id="KAK9812135.1"/>
    </source>
</evidence>
<gene>
    <name evidence="8" type="ORF">WJX73_009967</name>
</gene>
<keyword evidence="6" id="KW-0479">Metal-binding</keyword>
<dbReference type="Gene3D" id="3.10.330.10">
    <property type="match status" value="1"/>
</dbReference>
<keyword evidence="2 6" id="KW-0813">Transport</keyword>
<comment type="catalytic activity">
    <reaction evidence="6">
        <text>ATP + H2O = ADP + phosphate + H(+)</text>
        <dbReference type="Rhea" id="RHEA:13065"/>
        <dbReference type="ChEBI" id="CHEBI:15377"/>
        <dbReference type="ChEBI" id="CHEBI:15378"/>
        <dbReference type="ChEBI" id="CHEBI:30616"/>
        <dbReference type="ChEBI" id="CHEBI:43474"/>
        <dbReference type="ChEBI" id="CHEBI:456216"/>
        <dbReference type="EC" id="3.6.4.6"/>
    </reaction>
</comment>
<dbReference type="FunFam" id="3.40.50.300:FF:000187">
    <property type="entry name" value="Vesicular-fusion ATPase SEC18"/>
    <property type="match status" value="1"/>
</dbReference>
<comment type="caution">
    <text evidence="8">The sequence shown here is derived from an EMBL/GenBank/DDBJ whole genome shotgun (WGS) entry which is preliminary data.</text>
</comment>
<dbReference type="SUPFAM" id="SSF52540">
    <property type="entry name" value="P-loop containing nucleoside triphosphate hydrolases"/>
    <property type="match status" value="2"/>
</dbReference>
<dbReference type="InterPro" id="IPR003959">
    <property type="entry name" value="ATPase_AAA_core"/>
</dbReference>
<organism evidence="8 9">
    <name type="scientific">Symbiochloris irregularis</name>
    <dbReference type="NCBI Taxonomy" id="706552"/>
    <lineage>
        <taxon>Eukaryota</taxon>
        <taxon>Viridiplantae</taxon>
        <taxon>Chlorophyta</taxon>
        <taxon>core chlorophytes</taxon>
        <taxon>Trebouxiophyceae</taxon>
        <taxon>Trebouxiales</taxon>
        <taxon>Trebouxiaceae</taxon>
        <taxon>Symbiochloris</taxon>
    </lineage>
</organism>
<dbReference type="EC" id="3.6.4.6" evidence="6"/>
<comment type="cofactor">
    <cofactor evidence="6">
        <name>Mg(2+)</name>
        <dbReference type="ChEBI" id="CHEBI:18420"/>
    </cofactor>
    <text evidence="6">Binds 1 Mg(2+) ion per subunit.</text>
</comment>
<evidence type="ECO:0000313" key="9">
    <source>
        <dbReference type="Proteomes" id="UP001465755"/>
    </source>
</evidence>
<dbReference type="GO" id="GO:0046872">
    <property type="term" value="F:metal ion binding"/>
    <property type="evidence" value="ECO:0007669"/>
    <property type="project" value="UniProtKB-UniRule"/>
</dbReference>
<dbReference type="PANTHER" id="PTHR23078:SF3">
    <property type="entry name" value="VESICLE-FUSING ATPASE"/>
    <property type="match status" value="1"/>
</dbReference>
<evidence type="ECO:0000256" key="1">
    <source>
        <dbReference type="ARBA" id="ARBA00006914"/>
    </source>
</evidence>
<dbReference type="GO" id="GO:0016887">
    <property type="term" value="F:ATP hydrolysis activity"/>
    <property type="evidence" value="ECO:0007669"/>
    <property type="project" value="InterPro"/>
</dbReference>
<feature type="domain" description="AAA+ ATPase" evidence="7">
    <location>
        <begin position="519"/>
        <end position="650"/>
    </location>
</feature>
<dbReference type="InterPro" id="IPR029067">
    <property type="entry name" value="CDC48_domain_2-like_sf"/>
</dbReference>
<dbReference type="FunFam" id="1.10.8.60:FF:000115">
    <property type="entry name" value="N-ethylmaleimide-sensitive fusion protein, putative"/>
    <property type="match status" value="1"/>
</dbReference>
<dbReference type="PROSITE" id="PS00674">
    <property type="entry name" value="AAA"/>
    <property type="match status" value="1"/>
</dbReference>
<dbReference type="AlphaFoldDB" id="A0AAW1PUV0"/>
<dbReference type="CDD" id="cd00009">
    <property type="entry name" value="AAA"/>
    <property type="match status" value="1"/>
</dbReference>
<keyword evidence="6" id="KW-0378">Hydrolase</keyword>
<dbReference type="SMART" id="SM00382">
    <property type="entry name" value="AAA"/>
    <property type="match status" value="2"/>
</dbReference>
<evidence type="ECO:0000256" key="4">
    <source>
        <dbReference type="ARBA" id="ARBA00022840"/>
    </source>
</evidence>
<proteinExistence type="inferred from homology"/>
<comment type="subcellular location">
    <subcellularLocation>
        <location evidence="6">Cytoplasm</location>
    </subcellularLocation>
</comment>
<dbReference type="FunFam" id="3.40.50.300:FF:000166">
    <property type="entry name" value="vesicle-fusing ATPase isoform X1"/>
    <property type="match status" value="1"/>
</dbReference>
<evidence type="ECO:0000259" key="7">
    <source>
        <dbReference type="SMART" id="SM00382"/>
    </source>
</evidence>
<evidence type="ECO:0000256" key="6">
    <source>
        <dbReference type="RuleBase" id="RU367045"/>
    </source>
</evidence>
<dbReference type="Pfam" id="PF00004">
    <property type="entry name" value="AAA"/>
    <property type="match status" value="2"/>
</dbReference>
<feature type="domain" description="AAA+ ATPase" evidence="7">
    <location>
        <begin position="239"/>
        <end position="386"/>
    </location>
</feature>
<keyword evidence="5 6" id="KW-0653">Protein transport</keyword>
<dbReference type="GO" id="GO:0043001">
    <property type="term" value="P:Golgi to plasma membrane protein transport"/>
    <property type="evidence" value="ECO:0007669"/>
    <property type="project" value="TreeGrafter"/>
</dbReference>
<dbReference type="SUPFAM" id="SSF50692">
    <property type="entry name" value="ADC-like"/>
    <property type="match status" value="1"/>
</dbReference>
<keyword evidence="9" id="KW-1185">Reference proteome</keyword>
<dbReference type="GO" id="GO:0005795">
    <property type="term" value="C:Golgi stack"/>
    <property type="evidence" value="ECO:0007669"/>
    <property type="project" value="TreeGrafter"/>
</dbReference>